<organism evidence="6 7">
    <name type="scientific">Aquella oligotrophica</name>
    <dbReference type="NCBI Taxonomy" id="2067065"/>
    <lineage>
        <taxon>Bacteria</taxon>
        <taxon>Pseudomonadati</taxon>
        <taxon>Pseudomonadota</taxon>
        <taxon>Betaproteobacteria</taxon>
        <taxon>Neisseriales</taxon>
        <taxon>Neisseriaceae</taxon>
        <taxon>Aquella</taxon>
    </lineage>
</organism>
<dbReference type="CDD" id="cd13831">
    <property type="entry name" value="HU"/>
    <property type="match status" value="1"/>
</dbReference>
<evidence type="ECO:0000256" key="2">
    <source>
        <dbReference type="ARBA" id="ARBA00010529"/>
    </source>
</evidence>
<dbReference type="PROSITE" id="PS00045">
    <property type="entry name" value="HISTONE_LIKE"/>
    <property type="match status" value="1"/>
</dbReference>
<dbReference type="Gene3D" id="4.10.520.10">
    <property type="entry name" value="IHF-like DNA-binding proteins"/>
    <property type="match status" value="1"/>
</dbReference>
<dbReference type="KEGG" id="nba:CUN60_06915"/>
<evidence type="ECO:0000313" key="7">
    <source>
        <dbReference type="Proteomes" id="UP000236655"/>
    </source>
</evidence>
<dbReference type="InterPro" id="IPR020816">
    <property type="entry name" value="Histone-like_DNA-bd_CS"/>
</dbReference>
<dbReference type="SUPFAM" id="SSF47729">
    <property type="entry name" value="IHF-like DNA-binding proteins"/>
    <property type="match status" value="1"/>
</dbReference>
<comment type="function">
    <text evidence="1">Histone-like DNA-binding protein which is capable of wrapping DNA to stabilize it, and thus to prevent its denaturation under extreme environmental conditions.</text>
</comment>
<keyword evidence="3" id="KW-0226">DNA condensation</keyword>
<dbReference type="SMART" id="SM00411">
    <property type="entry name" value="BHL"/>
    <property type="match status" value="1"/>
</dbReference>
<evidence type="ECO:0000313" key="6">
    <source>
        <dbReference type="EMBL" id="AUR52039.1"/>
    </source>
</evidence>
<dbReference type="InterPro" id="IPR000119">
    <property type="entry name" value="Hist_DNA-bd"/>
</dbReference>
<dbReference type="GO" id="GO:0005829">
    <property type="term" value="C:cytosol"/>
    <property type="evidence" value="ECO:0007669"/>
    <property type="project" value="TreeGrafter"/>
</dbReference>
<dbReference type="AlphaFoldDB" id="A0A2I7N6E8"/>
<dbReference type="FunFam" id="4.10.520.10:FF:000001">
    <property type="entry name" value="DNA-binding protein HU"/>
    <property type="match status" value="1"/>
</dbReference>
<dbReference type="PANTHER" id="PTHR33175:SF3">
    <property type="entry name" value="DNA-BINDING PROTEIN HU-BETA"/>
    <property type="match status" value="1"/>
</dbReference>
<evidence type="ECO:0000256" key="4">
    <source>
        <dbReference type="ARBA" id="ARBA00023125"/>
    </source>
</evidence>
<dbReference type="OrthoDB" id="9799835at2"/>
<dbReference type="Pfam" id="PF00216">
    <property type="entry name" value="Bac_DNA_binding"/>
    <property type="match status" value="1"/>
</dbReference>
<protein>
    <submittedName>
        <fullName evidence="6">DNA-binding protein HU</fullName>
    </submittedName>
</protein>
<accession>A0A2I7N6E8</accession>
<evidence type="ECO:0000256" key="3">
    <source>
        <dbReference type="ARBA" id="ARBA00023067"/>
    </source>
</evidence>
<dbReference type="PRINTS" id="PR01727">
    <property type="entry name" value="DNABINDINGHU"/>
</dbReference>
<dbReference type="GO" id="GO:0003677">
    <property type="term" value="F:DNA binding"/>
    <property type="evidence" value="ECO:0007669"/>
    <property type="project" value="UniProtKB-KW"/>
</dbReference>
<comment type="similarity">
    <text evidence="2 5">Belongs to the bacterial histone-like protein family.</text>
</comment>
<dbReference type="InterPro" id="IPR010992">
    <property type="entry name" value="IHF-like_DNA-bd_dom_sf"/>
</dbReference>
<evidence type="ECO:0000256" key="5">
    <source>
        <dbReference type="RuleBase" id="RU003939"/>
    </source>
</evidence>
<dbReference type="PANTHER" id="PTHR33175">
    <property type="entry name" value="DNA-BINDING PROTEIN HU"/>
    <property type="match status" value="1"/>
</dbReference>
<dbReference type="GO" id="GO:1990103">
    <property type="term" value="C:DnaA-HU complex"/>
    <property type="evidence" value="ECO:0007669"/>
    <property type="project" value="UniProtKB-ARBA"/>
</dbReference>
<keyword evidence="4 6" id="KW-0238">DNA-binding</keyword>
<evidence type="ECO:0000256" key="1">
    <source>
        <dbReference type="ARBA" id="ARBA00003819"/>
    </source>
</evidence>
<sequence length="99" mass="10147">MNKAELIDAIAAKADISKVKAGEALDAFMDSITAALKADDKVTLVGFGTFSVAERAARTGRNPKTGEELKIAASKAPKFSAGATLKEAVAPAAKAKKAK</sequence>
<keyword evidence="7" id="KW-1185">Reference proteome</keyword>
<dbReference type="GO" id="GO:1990178">
    <property type="term" value="C:HU-DNA complex"/>
    <property type="evidence" value="ECO:0007669"/>
    <property type="project" value="UniProtKB-ARBA"/>
</dbReference>
<name>A0A2I7N6E8_9NEIS</name>
<dbReference type="GO" id="GO:0006270">
    <property type="term" value="P:DNA replication initiation"/>
    <property type="evidence" value="ECO:0007669"/>
    <property type="project" value="UniProtKB-ARBA"/>
</dbReference>
<reference evidence="7" key="1">
    <citation type="submission" date="2017-11" db="EMBL/GenBank/DDBJ databases">
        <authorList>
            <person name="Chan K.G."/>
            <person name="Lee L.S."/>
        </authorList>
    </citation>
    <scope>NUCLEOTIDE SEQUENCE [LARGE SCALE GENOMIC DNA]</scope>
    <source>
        <strain evidence="7">DSM 100970</strain>
    </source>
</reference>
<gene>
    <name evidence="6" type="ORF">CUN60_06915</name>
</gene>
<dbReference type="Proteomes" id="UP000236655">
    <property type="component" value="Chromosome"/>
</dbReference>
<dbReference type="GO" id="GO:0030527">
    <property type="term" value="F:structural constituent of chromatin"/>
    <property type="evidence" value="ECO:0007669"/>
    <property type="project" value="InterPro"/>
</dbReference>
<dbReference type="GO" id="GO:0006351">
    <property type="term" value="P:DNA-templated transcription"/>
    <property type="evidence" value="ECO:0007669"/>
    <property type="project" value="UniProtKB-ARBA"/>
</dbReference>
<dbReference type="EMBL" id="CP024847">
    <property type="protein sequence ID" value="AUR52039.1"/>
    <property type="molecule type" value="Genomic_DNA"/>
</dbReference>
<dbReference type="GO" id="GO:0042802">
    <property type="term" value="F:identical protein binding"/>
    <property type="evidence" value="ECO:0007669"/>
    <property type="project" value="UniProtKB-ARBA"/>
</dbReference>
<dbReference type="GO" id="GO:0030261">
    <property type="term" value="P:chromosome condensation"/>
    <property type="evidence" value="ECO:0007669"/>
    <property type="project" value="UniProtKB-KW"/>
</dbReference>
<proteinExistence type="inferred from homology"/>